<protein>
    <submittedName>
        <fullName evidence="2">Uncharacterized protein</fullName>
    </submittedName>
</protein>
<gene>
    <name evidence="2" type="ORF">LCGC14_1356760</name>
</gene>
<organism evidence="2">
    <name type="scientific">marine sediment metagenome</name>
    <dbReference type="NCBI Taxonomy" id="412755"/>
    <lineage>
        <taxon>unclassified sequences</taxon>
        <taxon>metagenomes</taxon>
        <taxon>ecological metagenomes</taxon>
    </lineage>
</organism>
<dbReference type="EMBL" id="LAZR01008436">
    <property type="protein sequence ID" value="KKM78772.1"/>
    <property type="molecule type" value="Genomic_DNA"/>
</dbReference>
<feature type="compositionally biased region" description="Basic and acidic residues" evidence="1">
    <location>
        <begin position="1"/>
        <end position="13"/>
    </location>
</feature>
<feature type="region of interest" description="Disordered" evidence="1">
    <location>
        <begin position="1"/>
        <end position="32"/>
    </location>
</feature>
<evidence type="ECO:0000313" key="2">
    <source>
        <dbReference type="EMBL" id="KKM78772.1"/>
    </source>
</evidence>
<sequence>MCTKRNHDGEPCIRPKNHTGLHLSQFSRKAWR</sequence>
<reference evidence="2" key="1">
    <citation type="journal article" date="2015" name="Nature">
        <title>Complex archaea that bridge the gap between prokaryotes and eukaryotes.</title>
        <authorList>
            <person name="Spang A."/>
            <person name="Saw J.H."/>
            <person name="Jorgensen S.L."/>
            <person name="Zaremba-Niedzwiedzka K."/>
            <person name="Martijn J."/>
            <person name="Lind A.E."/>
            <person name="van Eijk R."/>
            <person name="Schleper C."/>
            <person name="Guy L."/>
            <person name="Ettema T.J."/>
        </authorList>
    </citation>
    <scope>NUCLEOTIDE SEQUENCE</scope>
</reference>
<dbReference type="AlphaFoldDB" id="A0A0F9NBN1"/>
<name>A0A0F9NBN1_9ZZZZ</name>
<comment type="caution">
    <text evidence="2">The sequence shown here is derived from an EMBL/GenBank/DDBJ whole genome shotgun (WGS) entry which is preliminary data.</text>
</comment>
<evidence type="ECO:0000256" key="1">
    <source>
        <dbReference type="SAM" id="MobiDB-lite"/>
    </source>
</evidence>
<proteinExistence type="predicted"/>
<accession>A0A0F9NBN1</accession>
<feature type="compositionally biased region" description="Polar residues" evidence="1">
    <location>
        <begin position="22"/>
        <end position="32"/>
    </location>
</feature>